<evidence type="ECO:0000259" key="20">
    <source>
        <dbReference type="PROSITE" id="PS50234"/>
    </source>
</evidence>
<dbReference type="InterPro" id="IPR002035">
    <property type="entry name" value="VWF_A"/>
</dbReference>
<name>A0A8C4W8A7_9SAUR</name>
<evidence type="ECO:0000256" key="13">
    <source>
        <dbReference type="ARBA" id="ARBA00060389"/>
    </source>
</evidence>
<comment type="similarity">
    <text evidence="1">Belongs to the ATR family.</text>
</comment>
<dbReference type="GO" id="GO:0031258">
    <property type="term" value="C:lamellipodium membrane"/>
    <property type="evidence" value="ECO:0007669"/>
    <property type="project" value="UniProtKB-SubCell"/>
</dbReference>
<keyword evidence="9" id="KW-1015">Disulfide bond</keyword>
<dbReference type="GO" id="GO:0009986">
    <property type="term" value="C:cell surface"/>
    <property type="evidence" value="ECO:0007669"/>
    <property type="project" value="TreeGrafter"/>
</dbReference>
<keyword evidence="2" id="KW-1003">Cell membrane</keyword>
<comment type="subcellular location">
    <subcellularLocation>
        <location evidence="14">Cell projection</location>
        <location evidence="14">Filopodium membrane</location>
        <topology evidence="14">Single-pass type I membrane protein</topology>
    </subcellularLocation>
    <subcellularLocation>
        <location evidence="13">Cell projection</location>
        <location evidence="13">Lamellipodium membrane</location>
        <topology evidence="13">Single-pass type I membrane protein</topology>
    </subcellularLocation>
</comment>
<keyword evidence="10" id="KW-0675">Receptor</keyword>
<comment type="function">
    <text evidence="17">Plays a role in cell attachment and migration. Interacts with extracellular matrix proteins and with the actin cytoskeleton and thereby plays an important role in normal extracellular matrix (ECM) homeostasis. Mediates adhesion of cells to type 1 collagen and gelatin, reorganization of the actin cytoskeleton and promotes cell spreading. Plays a role in the angiogenic response of cultured umbilical vein endothelial cells. May also act as a receptor for PLAU. Upon ligand binding, stimulates the phosphorylation of EGFR and ERK1/2.</text>
</comment>
<feature type="domain" description="VWFA" evidence="20">
    <location>
        <begin position="53"/>
        <end position="189"/>
    </location>
</feature>
<reference evidence="21" key="3">
    <citation type="submission" date="2025-09" db="UniProtKB">
        <authorList>
            <consortium name="Ensembl"/>
        </authorList>
    </citation>
    <scope>IDENTIFICATION</scope>
</reference>
<dbReference type="Gene3D" id="3.40.50.410">
    <property type="entry name" value="von Willebrand factor, type A domain"/>
    <property type="match status" value="1"/>
</dbReference>
<evidence type="ECO:0000256" key="8">
    <source>
        <dbReference type="ARBA" id="ARBA00023136"/>
    </source>
</evidence>
<dbReference type="Pfam" id="PF00092">
    <property type="entry name" value="VWA"/>
    <property type="match status" value="1"/>
</dbReference>
<dbReference type="Pfam" id="PF05587">
    <property type="entry name" value="Anth_Ig"/>
    <property type="match status" value="1"/>
</dbReference>
<comment type="subunit">
    <text evidence="15">Interacts with gelatin and type 1 collagen. Interacts with the actin cytoskeleton.</text>
</comment>
<keyword evidence="22" id="KW-1185">Reference proteome</keyword>
<dbReference type="GO" id="GO:0031527">
    <property type="term" value="C:filopodium membrane"/>
    <property type="evidence" value="ECO:0007669"/>
    <property type="project" value="UniProtKB-SubCell"/>
</dbReference>
<evidence type="ECO:0000256" key="17">
    <source>
        <dbReference type="ARBA" id="ARBA00093334"/>
    </source>
</evidence>
<evidence type="ECO:0000256" key="2">
    <source>
        <dbReference type="ARBA" id="ARBA00022475"/>
    </source>
</evidence>
<dbReference type="OrthoDB" id="10035766at2759"/>
<dbReference type="GeneTree" id="ENSGT00940000156522"/>
<organism evidence="21 22">
    <name type="scientific">Gopherus evgoodei</name>
    <name type="common">Goodes thornscrub tortoise</name>
    <dbReference type="NCBI Taxonomy" id="1825980"/>
    <lineage>
        <taxon>Eukaryota</taxon>
        <taxon>Metazoa</taxon>
        <taxon>Chordata</taxon>
        <taxon>Craniata</taxon>
        <taxon>Vertebrata</taxon>
        <taxon>Euteleostomi</taxon>
        <taxon>Archelosauria</taxon>
        <taxon>Testudinata</taxon>
        <taxon>Testudines</taxon>
        <taxon>Cryptodira</taxon>
        <taxon>Durocryptodira</taxon>
        <taxon>Testudinoidea</taxon>
        <taxon>Testudinidae</taxon>
        <taxon>Gopherus</taxon>
    </lineage>
</organism>
<dbReference type="InterPro" id="IPR008400">
    <property type="entry name" value="Anthrax_toxin_rcpt_extracel"/>
</dbReference>
<dbReference type="Ensembl" id="ENSGEVT00005010722.1">
    <property type="protein sequence ID" value="ENSGEVP00005010229.1"/>
    <property type="gene ID" value="ENSGEVG00005006952.1"/>
</dbReference>
<evidence type="ECO:0000256" key="11">
    <source>
        <dbReference type="ARBA" id="ARBA00023180"/>
    </source>
</evidence>
<evidence type="ECO:0000256" key="16">
    <source>
        <dbReference type="ARBA" id="ARBA00068139"/>
    </source>
</evidence>
<feature type="signal peptide" evidence="19">
    <location>
        <begin position="1"/>
        <end position="21"/>
    </location>
</feature>
<evidence type="ECO:0000256" key="6">
    <source>
        <dbReference type="ARBA" id="ARBA00022729"/>
    </source>
</evidence>
<evidence type="ECO:0000256" key="19">
    <source>
        <dbReference type="SAM" id="SignalP"/>
    </source>
</evidence>
<dbReference type="Proteomes" id="UP000694390">
    <property type="component" value="Chromosome 7"/>
</dbReference>
<evidence type="ECO:0000256" key="3">
    <source>
        <dbReference type="ARBA" id="ARBA00022553"/>
    </source>
</evidence>
<dbReference type="PROSITE" id="PS50234">
    <property type="entry name" value="VWFA"/>
    <property type="match status" value="1"/>
</dbReference>
<feature type="chain" id="PRO_5034443562" description="Anthrax toxin receptor 1" evidence="19">
    <location>
        <begin position="22"/>
        <end position="546"/>
    </location>
</feature>
<accession>A0A8C4W8A7</accession>
<evidence type="ECO:0000256" key="9">
    <source>
        <dbReference type="ARBA" id="ARBA00023157"/>
    </source>
</evidence>
<dbReference type="Pfam" id="PF05586">
    <property type="entry name" value="Ant_C"/>
    <property type="match status" value="1"/>
</dbReference>
<feature type="transmembrane region" description="Helical" evidence="18">
    <location>
        <begin position="288"/>
        <end position="313"/>
    </location>
</feature>
<evidence type="ECO:0000256" key="7">
    <source>
        <dbReference type="ARBA" id="ARBA00022989"/>
    </source>
</evidence>
<evidence type="ECO:0000256" key="15">
    <source>
        <dbReference type="ARBA" id="ARBA00061894"/>
    </source>
</evidence>
<keyword evidence="7 18" id="KW-1133">Transmembrane helix</keyword>
<keyword evidence="6 19" id="KW-0732">Signal</keyword>
<reference evidence="21" key="1">
    <citation type="submission" date="2019-06" db="EMBL/GenBank/DDBJ databases">
        <title>G10K-VGP Goodes thornscrub tortoise genome, primary haplotype.</title>
        <authorList>
            <person name="Murphy B."/>
            <person name="Edwards T."/>
            <person name="Rhie A."/>
            <person name="Koren S."/>
            <person name="Phillippy A."/>
            <person name="Fedrigo O."/>
            <person name="Haase B."/>
            <person name="Mountcastle J."/>
            <person name="Lewin H."/>
            <person name="Damas J."/>
            <person name="Howe K."/>
            <person name="Formenti G."/>
            <person name="Myers G."/>
            <person name="Durbin R."/>
            <person name="Jarvis E.D."/>
        </authorList>
    </citation>
    <scope>NUCLEOTIDE SEQUENCE [LARGE SCALE GENOMIC DNA]</scope>
</reference>
<evidence type="ECO:0000256" key="1">
    <source>
        <dbReference type="ARBA" id="ARBA00008095"/>
    </source>
</evidence>
<dbReference type="FunFam" id="3.40.50.410:FF:000017">
    <property type="entry name" value="Anthrax toxin receptor 1"/>
    <property type="match status" value="1"/>
</dbReference>
<evidence type="ECO:0000256" key="4">
    <source>
        <dbReference type="ARBA" id="ARBA00022692"/>
    </source>
</evidence>
<evidence type="ECO:0000256" key="14">
    <source>
        <dbReference type="ARBA" id="ARBA00060395"/>
    </source>
</evidence>
<dbReference type="GO" id="GO:0046872">
    <property type="term" value="F:metal ion binding"/>
    <property type="evidence" value="ECO:0007669"/>
    <property type="project" value="UniProtKB-KW"/>
</dbReference>
<evidence type="ECO:0000256" key="5">
    <source>
        <dbReference type="ARBA" id="ARBA00022723"/>
    </source>
</evidence>
<evidence type="ECO:0000313" key="22">
    <source>
        <dbReference type="Proteomes" id="UP000694390"/>
    </source>
</evidence>
<dbReference type="PANTHER" id="PTHR16059:SF16">
    <property type="entry name" value="ANTHRAX TOXIN RECEPTOR-LIKE"/>
    <property type="match status" value="1"/>
</dbReference>
<keyword evidence="3" id="KW-0597">Phosphoprotein</keyword>
<keyword evidence="11" id="KW-0325">Glycoprotein</keyword>
<dbReference type="InterPro" id="IPR008399">
    <property type="entry name" value="Anthrax_toxin_rcpt_C"/>
</dbReference>
<dbReference type="AlphaFoldDB" id="A0A8C4W8A7"/>
<dbReference type="PANTHER" id="PTHR16059">
    <property type="entry name" value="ANTHRAX TOXIN RECEPTOR"/>
    <property type="match status" value="1"/>
</dbReference>
<dbReference type="SUPFAM" id="SSF53300">
    <property type="entry name" value="vWA-like"/>
    <property type="match status" value="1"/>
</dbReference>
<sequence>SSAVSLWSLFLKFFCCKIATFKSITEWLERLKCSPTDNLVCDVDLFCFSPMLRMSFIVFSSRGTTIMKLTEDREAIRRGLEILQSEMPGGDTFMHEGFKRANEQIYHENYGGLRTASVIIALTDGELQEVQFYYAEKEADRARSLGAIVYCVGVKDFNETQLSTIADSIDHVFPVTGGFYALRGTIDSILKKSCIEILAAEPSSVCAGESFQVVVRGNGFYHARNIDQVLCSFKINDTITISKLMGWRFYAISCTRILTTAIGSPAGVSLPSLWCIKVTWKQLSCLQLSGTILFIALLILFLLLALALLWWFWPLCCTVVSMDCDLHGLVSSESDDEDGLPKKKWPTVDASYYGGRGVGGIKRMEVRWGDKGSTEEGAKLEKPKNAVIKLPEQEYEPWEPKPKKYNVRKPPSQRKWYTPIKGKLDALWALVRRGYDQVSLMRPQPGDKVSCHGRTVMNDPHGMFALMGFLLVEVTGSSHPQILPPAQAIDIGALCLHTASWFPWQQFSQDAGTIRPWYSNTGSGRDLLRETAAQTLAAPCLGPPIL</sequence>
<reference evidence="21" key="2">
    <citation type="submission" date="2025-08" db="UniProtKB">
        <authorList>
            <consortium name="Ensembl"/>
        </authorList>
    </citation>
    <scope>IDENTIFICATION</scope>
</reference>
<evidence type="ECO:0000256" key="18">
    <source>
        <dbReference type="SAM" id="Phobius"/>
    </source>
</evidence>
<dbReference type="GO" id="GO:0004888">
    <property type="term" value="F:transmembrane signaling receptor activity"/>
    <property type="evidence" value="ECO:0007669"/>
    <property type="project" value="TreeGrafter"/>
</dbReference>
<keyword evidence="5" id="KW-0479">Metal-binding</keyword>
<keyword evidence="12" id="KW-0966">Cell projection</keyword>
<evidence type="ECO:0000313" key="21">
    <source>
        <dbReference type="Ensembl" id="ENSGEVP00005010229.1"/>
    </source>
</evidence>
<evidence type="ECO:0000256" key="10">
    <source>
        <dbReference type="ARBA" id="ARBA00023170"/>
    </source>
</evidence>
<protein>
    <recommendedName>
        <fullName evidence="16">Anthrax toxin receptor 1</fullName>
    </recommendedName>
</protein>
<keyword evidence="8 18" id="KW-0472">Membrane</keyword>
<proteinExistence type="inferred from homology"/>
<keyword evidence="4 18" id="KW-0812">Transmembrane</keyword>
<dbReference type="InterPro" id="IPR036465">
    <property type="entry name" value="vWFA_dom_sf"/>
</dbReference>
<evidence type="ECO:0000256" key="12">
    <source>
        <dbReference type="ARBA" id="ARBA00023273"/>
    </source>
</evidence>